<evidence type="ECO:0000256" key="4">
    <source>
        <dbReference type="SAM" id="SignalP"/>
    </source>
</evidence>
<dbReference type="InterPro" id="IPR029058">
    <property type="entry name" value="AB_hydrolase_fold"/>
</dbReference>
<evidence type="ECO:0000313" key="8">
    <source>
        <dbReference type="EMBL" id="VIO63181.1"/>
    </source>
</evidence>
<name>A0A4E9EMF3_GIBZA</name>
<dbReference type="SUPFAM" id="SSF48403">
    <property type="entry name" value="Ankyrin repeat"/>
    <property type="match status" value="1"/>
</dbReference>
<dbReference type="Pfam" id="PF24883">
    <property type="entry name" value="NPHP3_N"/>
    <property type="match status" value="1"/>
</dbReference>
<evidence type="ECO:0000256" key="3">
    <source>
        <dbReference type="SAM" id="MobiDB-lite"/>
    </source>
</evidence>
<evidence type="ECO:0000313" key="7">
    <source>
        <dbReference type="EMBL" id="CAG1964329.1"/>
    </source>
</evidence>
<keyword evidence="4" id="KW-0732">Signal</keyword>
<reference evidence="8" key="1">
    <citation type="submission" date="2019-04" db="EMBL/GenBank/DDBJ databases">
        <authorList>
            <person name="Melise S."/>
            <person name="Noan J."/>
            <person name="Okalmin O."/>
        </authorList>
    </citation>
    <scope>NUCLEOTIDE SEQUENCE</scope>
    <source>
        <strain evidence="8">FN9</strain>
    </source>
</reference>
<feature type="compositionally biased region" description="Polar residues" evidence="3">
    <location>
        <begin position="313"/>
        <end position="329"/>
    </location>
</feature>
<dbReference type="EMBL" id="CAJPIJ010000053">
    <property type="protein sequence ID" value="CAG1964329.1"/>
    <property type="molecule type" value="Genomic_DNA"/>
</dbReference>
<feature type="compositionally biased region" description="Low complexity" evidence="3">
    <location>
        <begin position="250"/>
        <end position="265"/>
    </location>
</feature>
<dbReference type="InterPro" id="IPR027417">
    <property type="entry name" value="P-loop_NTPase"/>
</dbReference>
<evidence type="ECO:0000259" key="5">
    <source>
        <dbReference type="Pfam" id="PF22799"/>
    </source>
</evidence>
<feature type="repeat" description="ANK" evidence="2">
    <location>
        <begin position="1361"/>
        <end position="1384"/>
    </location>
</feature>
<dbReference type="Pfam" id="PF22799">
    <property type="entry name" value="PIR1-like_C"/>
    <property type="match status" value="1"/>
</dbReference>
<dbReference type="PANTHER" id="PTHR10039:SF14">
    <property type="entry name" value="NACHT DOMAIN-CONTAINING PROTEIN"/>
    <property type="match status" value="1"/>
</dbReference>
<feature type="compositionally biased region" description="Low complexity" evidence="3">
    <location>
        <begin position="405"/>
        <end position="419"/>
    </location>
</feature>
<sequence>MRRSLAFLALVATSFAVPQAVTEDISPKDGPPKGCTTSYSGQFEVTIFKPSNMKRDLSEKRSCNGEGVLVLNLKDGVLKDAQGRTGYISDSYQFQFDKPAQSGAIYTSGFSVCSNGTLALGPSAIFWQCKSGDFYNLYDRDWAEQCEPVEFGVMPCGKGSSSNSAPKKRIVGSSVVATTVVTVVSDGTTKEVPTTIAVPMCQIGDGQVQVRTTPCDDMELPVITAPPVSQVSDGKLQVPTTAPPAPPAVQPQENPGDAGKPAGDAPGSGNGSEGGAGSDGGNSGGDNGGNGNGDEGGSGSDSGDNSKPGASPAGNSAPENTGAASQNCADSDDGSCGRGQGSADRSGKAKPTATDEEVLATDSGSPSETDGTEETGTSRSGSTRAVKPFRPQSTDSGDAEETDSGADSSSGDNSSSDAAQSDGLRIVASLGMAFTNMAQSTTKNENHERHGLFILHPNSDEPYDESKYLVDIVAIHGLGGHPLKTWTEKEDRHLWLRDSLPFHVPEARIMSFGYDSVVLFGKSRSQICDYALDLANRLEIFRQSPQERCRPLLFICHSLGGVVFKEFLVQVTLNKDLEHLAQSVSGVVFLGCPHRGSRVASHARLLSKLINNATLGTGARSDLLKTLQVSSAELEAVSQHARYPLKSIVIVSFYEQLPTGRSMVVEPFSAILGLPNERAVPVTANHRGLAHVSPKKPHQYLPIWSSIKQLAEGCVTSIEADNRELLDALFCLDPKAAQMRPRQSQNGTCEWIFNHPKYVKWLESTESPLLLLTGLAGSGKSVLTRCVAEHLQSCGLSRDSDSGYLVVSLFCSYMDTVLNTVDTVLRTLLHQLIQLNPRCGILVRNRVENRKLGGTVFDLSTKKMWEALQQVLSMQTMSRVIIVIDAIEELGAAVAAAVLAGLSEIATNLHRQHIALKAFISSRPSTELSSNELEGLEILHLGDVDMERDIERYLRSSIDDLKTENKSFNASITPTLEQRIVTSISNTADGMFLVAVLTWEDFQTGLFWNEKTITEKLDDVLSLGTSMVTFYDKLIERIEDSVLEDVLQIFAILAASARPMTEVEIGTILGICRSRGPIHQSTDFEPYQNLNAVIEREVPHLISLQDDGTMAFIHLSFKDYLESQSDFEDIIEMGRQTITKACLIYLKLQDMLESASIETDHTELTAQYPFLDYASSHFLWHIEGFARHDPMWLLFSDTAGEKSIWSLNSLWPEGKYYGTTPLRFVLSNMPESVALSLAHSFEDHGYDIDETWSSCPGRALQYCCMNADNEFGRRAALLLLDLDANPNLPKDPFRSNLGLALAAEAWDLYDELLCHPMTDLSARNEQGGTMLHDQVKCGPIERISEMLDLTTETDLNAQDRDGYTPLHLATSLGREDVVRMLLNKPGIRLDLADRIGRTPLTLATYWGLKSMALVLIEHSEAFPIARGGHLSALVLAAKHGDKDICERLLAACGYRNLCFHLDMSGKGVLHHAAMNEWGDIIRVCLRRGGLTLNIDQIDHSGRSALHYASQLGNYESCQALIQGGASLTLQDRLGRTAVQAAADAGFKECLILLLESGRVDPSQRDIEGRSLVHWVATLDCVDAMELVAEMPGAKLDQKDRHGKTPIDIAFICKSKYVGMFLANKVPHTNIYSWEYMYDTPSVEHEVEDDYGYASYQASLLERNARRQKLANEEHMQVQTRYPCHLWALVPYVSEETETKKKESEKSNKKKDTKERVSKGRPPKDKSSKEKSSKDRESKDKTSNQKASKDKSSKKKTSKSVKK</sequence>
<dbReference type="Gene3D" id="3.40.50.1820">
    <property type="entry name" value="alpha/beta hydrolase"/>
    <property type="match status" value="1"/>
</dbReference>
<reference evidence="7" key="2">
    <citation type="submission" date="2021-03" db="EMBL/GenBank/DDBJ databases">
        <authorList>
            <person name="Alouane T."/>
            <person name="Langin T."/>
            <person name="Bonhomme L."/>
        </authorList>
    </citation>
    <scope>NUCLEOTIDE SEQUENCE</scope>
    <source>
        <strain evidence="7">MDC_Fg202</strain>
    </source>
</reference>
<dbReference type="InterPro" id="IPR002110">
    <property type="entry name" value="Ankyrin_rpt"/>
</dbReference>
<feature type="compositionally biased region" description="Basic and acidic residues" evidence="3">
    <location>
        <begin position="1696"/>
        <end position="1750"/>
    </location>
</feature>
<proteinExistence type="predicted"/>
<feature type="signal peptide" evidence="4">
    <location>
        <begin position="1"/>
        <end position="22"/>
    </location>
</feature>
<keyword evidence="2" id="KW-0040">ANK repeat</keyword>
<dbReference type="PROSITE" id="PS50088">
    <property type="entry name" value="ANK_REPEAT"/>
    <property type="match status" value="2"/>
</dbReference>
<feature type="region of interest" description="Disordered" evidence="3">
    <location>
        <begin position="225"/>
        <end position="419"/>
    </location>
</feature>
<feature type="compositionally biased region" description="Basic residues" evidence="3">
    <location>
        <begin position="1751"/>
        <end position="1762"/>
    </location>
</feature>
<evidence type="ECO:0000256" key="1">
    <source>
        <dbReference type="ARBA" id="ARBA00022737"/>
    </source>
</evidence>
<feature type="compositionally biased region" description="Gly residues" evidence="3">
    <location>
        <begin position="266"/>
        <end position="300"/>
    </location>
</feature>
<dbReference type="EMBL" id="CAAKMV010000174">
    <property type="protein sequence ID" value="VIO63181.1"/>
    <property type="molecule type" value="Genomic_DNA"/>
</dbReference>
<dbReference type="SUPFAM" id="SSF52540">
    <property type="entry name" value="P-loop containing nucleoside triphosphate hydrolases"/>
    <property type="match status" value="1"/>
</dbReference>
<feature type="compositionally biased region" description="Low complexity" evidence="3">
    <location>
        <begin position="363"/>
        <end position="383"/>
    </location>
</feature>
<protein>
    <submittedName>
        <fullName evidence="8">Uncharacterized protein</fullName>
    </submittedName>
</protein>
<dbReference type="InterPro" id="IPR054508">
    <property type="entry name" value="PIR1-like_C"/>
</dbReference>
<dbReference type="SMART" id="SM00248">
    <property type="entry name" value="ANK"/>
    <property type="match status" value="7"/>
</dbReference>
<evidence type="ECO:0000256" key="2">
    <source>
        <dbReference type="PROSITE-ProRule" id="PRU00023"/>
    </source>
</evidence>
<feature type="domain" description="Cell wall mannoprotein PIR1-like C-terminal" evidence="5">
    <location>
        <begin position="76"/>
        <end position="149"/>
    </location>
</feature>
<dbReference type="Gene3D" id="3.40.50.300">
    <property type="entry name" value="P-loop containing nucleotide triphosphate hydrolases"/>
    <property type="match status" value="1"/>
</dbReference>
<keyword evidence="1" id="KW-0677">Repeat</keyword>
<dbReference type="PANTHER" id="PTHR10039">
    <property type="entry name" value="AMELOGENIN"/>
    <property type="match status" value="1"/>
</dbReference>
<accession>A0A4E9EMF3</accession>
<feature type="repeat" description="ANK" evidence="2">
    <location>
        <begin position="1500"/>
        <end position="1532"/>
    </location>
</feature>
<evidence type="ECO:0000259" key="6">
    <source>
        <dbReference type="Pfam" id="PF24883"/>
    </source>
</evidence>
<dbReference type="InterPro" id="IPR056884">
    <property type="entry name" value="NPHP3-like_N"/>
</dbReference>
<dbReference type="Proteomes" id="UP000746612">
    <property type="component" value="Unassembled WGS sequence"/>
</dbReference>
<dbReference type="SUPFAM" id="SSF53474">
    <property type="entry name" value="alpha/beta-Hydrolases"/>
    <property type="match status" value="1"/>
</dbReference>
<feature type="region of interest" description="Disordered" evidence="3">
    <location>
        <begin position="1696"/>
        <end position="1762"/>
    </location>
</feature>
<gene>
    <name evidence="8" type="ORF">FUG_LOCUS511697</name>
    <name evidence="7" type="ORF">MDCFG202_LOCUS17467</name>
</gene>
<dbReference type="Gene3D" id="1.25.40.20">
    <property type="entry name" value="Ankyrin repeat-containing domain"/>
    <property type="match status" value="2"/>
</dbReference>
<dbReference type="PROSITE" id="PS50297">
    <property type="entry name" value="ANK_REP_REGION"/>
    <property type="match status" value="2"/>
</dbReference>
<dbReference type="Pfam" id="PF12796">
    <property type="entry name" value="Ank_2"/>
    <property type="match status" value="2"/>
</dbReference>
<organism evidence="8">
    <name type="scientific">Gibberella zeae</name>
    <name type="common">Wheat head blight fungus</name>
    <name type="synonym">Fusarium graminearum</name>
    <dbReference type="NCBI Taxonomy" id="5518"/>
    <lineage>
        <taxon>Eukaryota</taxon>
        <taxon>Fungi</taxon>
        <taxon>Dikarya</taxon>
        <taxon>Ascomycota</taxon>
        <taxon>Pezizomycotina</taxon>
        <taxon>Sordariomycetes</taxon>
        <taxon>Hypocreomycetidae</taxon>
        <taxon>Hypocreales</taxon>
        <taxon>Nectriaceae</taxon>
        <taxon>Fusarium</taxon>
    </lineage>
</organism>
<feature type="chain" id="PRO_5041090361" evidence="4">
    <location>
        <begin position="23"/>
        <end position="1762"/>
    </location>
</feature>
<dbReference type="InterPro" id="IPR036770">
    <property type="entry name" value="Ankyrin_rpt-contain_sf"/>
</dbReference>
<feature type="domain" description="Nephrocystin 3-like N-terminal" evidence="6">
    <location>
        <begin position="747"/>
        <end position="923"/>
    </location>
</feature>